<dbReference type="PROSITE" id="PS50110">
    <property type="entry name" value="RESPONSE_REGULATORY"/>
    <property type="match status" value="1"/>
</dbReference>
<sequence>MDSFYTKTEESDDFKLPSNGLNATNTAHSAMMTGQQLHRSRNEGVVPDFIQKLFNMLESTDETSCYHWGRKGTTFVIDDTNEFAKSVLPRRFKHGNFSSFVRQLNKYDFHKIRFTDNKPHSGQQQAWEFQHPLFRRDRKHLLAQIHRKVNNNRNQQIKHRQEINKSSSPSSSAISSFMQANLSQKNNTGGAMDMDSSAPISMQHLHDIHTSLQSQIDKLSSTQQSMESTLGRLLTTDTLLLNEIQGLKRKLDEKDSMLSGLLEQSKQQRHSFYPVQQYQLKHYHPSANEATLHTSSPMPSPQSPSLKLYPWLHPTGTPASSASSSSTPTSLLLSAPPHQKQPDSDTPPPSTMTTPIDSTSPISLSTIKKDPEGQLQYHPGTSITLPSTSPTSALPTKTSTILPTINTRSPPLPPQPLTLVSSTTTASTTTSPPPPPSRSSSGSSSSSSLSSPSSGTQITTQPSTSSTSSSSTSVYNTAPVAARMEGKEQTGTCHHWRHQPKVLVVEDNVMYRRISMRCLQRLGCEFDLACDGLEAVGCMKTSKYDMILMDISIPKLDGMAATRKLRQYDQHTPVVSMTASYSDHDIDNYVGSGMSDLLPKPFDQHKLYDILKQHCAHLI</sequence>
<feature type="compositionally biased region" description="Low complexity" evidence="10">
    <location>
        <begin position="166"/>
        <end position="175"/>
    </location>
</feature>
<dbReference type="InterPro" id="IPR001789">
    <property type="entry name" value="Sig_transdc_resp-reg_receiver"/>
</dbReference>
<dbReference type="SUPFAM" id="SSF46785">
    <property type="entry name" value="Winged helix' DNA-binding domain"/>
    <property type="match status" value="1"/>
</dbReference>
<feature type="domain" description="Response regulatory" evidence="11">
    <location>
        <begin position="501"/>
        <end position="615"/>
    </location>
</feature>
<name>A0A1X2ITR9_9FUNG</name>
<dbReference type="GO" id="GO:0043565">
    <property type="term" value="F:sequence-specific DNA binding"/>
    <property type="evidence" value="ECO:0007669"/>
    <property type="project" value="InterPro"/>
</dbReference>
<dbReference type="InterPro" id="IPR036390">
    <property type="entry name" value="WH_DNA-bd_sf"/>
</dbReference>
<reference evidence="12 13" key="1">
    <citation type="submission" date="2016-07" db="EMBL/GenBank/DDBJ databases">
        <title>Pervasive Adenine N6-methylation of Active Genes in Fungi.</title>
        <authorList>
            <consortium name="DOE Joint Genome Institute"/>
            <person name="Mondo S.J."/>
            <person name="Dannebaum R.O."/>
            <person name="Kuo R.C."/>
            <person name="Labutti K."/>
            <person name="Haridas S."/>
            <person name="Kuo A."/>
            <person name="Salamov A."/>
            <person name="Ahrendt S.R."/>
            <person name="Lipzen A."/>
            <person name="Sullivan W."/>
            <person name="Andreopoulos W.B."/>
            <person name="Clum A."/>
            <person name="Lindquist E."/>
            <person name="Daum C."/>
            <person name="Ramamoorthy G.K."/>
            <person name="Gryganskyi A."/>
            <person name="Culley D."/>
            <person name="Magnuson J.K."/>
            <person name="James T.Y."/>
            <person name="O'Malley M.A."/>
            <person name="Stajich J.E."/>
            <person name="Spatafora J.W."/>
            <person name="Visel A."/>
            <person name="Grigoriev I.V."/>
        </authorList>
    </citation>
    <scope>NUCLEOTIDE SEQUENCE [LARGE SCALE GENOMIC DNA]</scope>
    <source>
        <strain evidence="12 13">NRRL 1336</strain>
    </source>
</reference>
<protein>
    <recommendedName>
        <fullName evidence="8">Transcription factor</fullName>
    </recommendedName>
</protein>
<dbReference type="GO" id="GO:0000156">
    <property type="term" value="F:phosphorelay response regulator activity"/>
    <property type="evidence" value="ECO:0007669"/>
    <property type="project" value="InterPro"/>
</dbReference>
<dbReference type="SMART" id="SM00415">
    <property type="entry name" value="HSF"/>
    <property type="match status" value="1"/>
</dbReference>
<keyword evidence="2 9" id="KW-0597">Phosphoprotein</keyword>
<feature type="compositionally biased region" description="Low complexity" evidence="10">
    <location>
        <begin position="317"/>
        <end position="336"/>
    </location>
</feature>
<dbReference type="Pfam" id="PF00447">
    <property type="entry name" value="HSF_DNA-bind"/>
    <property type="match status" value="1"/>
</dbReference>
<feature type="compositionally biased region" description="Low complexity" evidence="10">
    <location>
        <begin position="438"/>
        <end position="473"/>
    </location>
</feature>
<dbReference type="SMART" id="SM00448">
    <property type="entry name" value="REC"/>
    <property type="match status" value="1"/>
</dbReference>
<organism evidence="12 13">
    <name type="scientific">Absidia repens</name>
    <dbReference type="NCBI Taxonomy" id="90262"/>
    <lineage>
        <taxon>Eukaryota</taxon>
        <taxon>Fungi</taxon>
        <taxon>Fungi incertae sedis</taxon>
        <taxon>Mucoromycota</taxon>
        <taxon>Mucoromycotina</taxon>
        <taxon>Mucoromycetes</taxon>
        <taxon>Mucorales</taxon>
        <taxon>Cunninghamellaceae</taxon>
        <taxon>Absidia</taxon>
    </lineage>
</organism>
<evidence type="ECO:0000256" key="3">
    <source>
        <dbReference type="ARBA" id="ARBA00023012"/>
    </source>
</evidence>
<evidence type="ECO:0000256" key="1">
    <source>
        <dbReference type="ARBA" id="ARBA00004123"/>
    </source>
</evidence>
<evidence type="ECO:0000313" key="12">
    <source>
        <dbReference type="EMBL" id="ORZ22196.1"/>
    </source>
</evidence>
<gene>
    <name evidence="12" type="ORF">BCR42DRAFT_405696</name>
</gene>
<feature type="region of interest" description="Disordered" evidence="10">
    <location>
        <begin position="289"/>
        <end position="474"/>
    </location>
</feature>
<keyword evidence="5 8" id="KW-0238">DNA-binding</keyword>
<dbReference type="PIRSF" id="PIRSF002595">
    <property type="entry name" value="RR_SKN7"/>
    <property type="match status" value="1"/>
</dbReference>
<feature type="compositionally biased region" description="Low complexity" evidence="10">
    <location>
        <begin position="417"/>
        <end position="430"/>
    </location>
</feature>
<dbReference type="PANTHER" id="PTHR45339:SF1">
    <property type="entry name" value="HYBRID SIGNAL TRANSDUCTION HISTIDINE KINASE J"/>
    <property type="match status" value="1"/>
</dbReference>
<evidence type="ECO:0000256" key="10">
    <source>
        <dbReference type="SAM" id="MobiDB-lite"/>
    </source>
</evidence>
<evidence type="ECO:0000256" key="7">
    <source>
        <dbReference type="ARBA" id="ARBA00023242"/>
    </source>
</evidence>
<dbReference type="PANTHER" id="PTHR45339">
    <property type="entry name" value="HYBRID SIGNAL TRANSDUCTION HISTIDINE KINASE J"/>
    <property type="match status" value="1"/>
</dbReference>
<comment type="caution">
    <text evidence="12">The sequence shown here is derived from an EMBL/GenBank/DDBJ whole genome shotgun (WGS) entry which is preliminary data.</text>
</comment>
<dbReference type="Proteomes" id="UP000193560">
    <property type="component" value="Unassembled WGS sequence"/>
</dbReference>
<feature type="modified residue" description="4-aspartylphosphate" evidence="9">
    <location>
        <position position="550"/>
    </location>
</feature>
<keyword evidence="7 8" id="KW-0539">Nucleus</keyword>
<dbReference type="GO" id="GO:0003700">
    <property type="term" value="F:DNA-binding transcription factor activity"/>
    <property type="evidence" value="ECO:0007669"/>
    <property type="project" value="UniProtKB-UniRule"/>
</dbReference>
<keyword evidence="4 8" id="KW-0805">Transcription regulation</keyword>
<dbReference type="InterPro" id="IPR036388">
    <property type="entry name" value="WH-like_DNA-bd_sf"/>
</dbReference>
<proteinExistence type="predicted"/>
<feature type="region of interest" description="Disordered" evidence="10">
    <location>
        <begin position="156"/>
        <end position="175"/>
    </location>
</feature>
<evidence type="ECO:0000256" key="2">
    <source>
        <dbReference type="ARBA" id="ARBA00022553"/>
    </source>
</evidence>
<dbReference type="OrthoDB" id="60033at2759"/>
<dbReference type="InterPro" id="IPR011006">
    <property type="entry name" value="CheY-like_superfamily"/>
</dbReference>
<feature type="compositionally biased region" description="Low complexity" evidence="10">
    <location>
        <begin position="379"/>
        <end position="400"/>
    </location>
</feature>
<evidence type="ECO:0000256" key="4">
    <source>
        <dbReference type="ARBA" id="ARBA00023015"/>
    </source>
</evidence>
<dbReference type="PRINTS" id="PR00056">
    <property type="entry name" value="HSFDOMAIN"/>
</dbReference>
<dbReference type="Gene3D" id="1.10.10.10">
    <property type="entry name" value="Winged helix-like DNA-binding domain superfamily/Winged helix DNA-binding domain"/>
    <property type="match status" value="1"/>
</dbReference>
<keyword evidence="6 8" id="KW-0804">Transcription</keyword>
<dbReference type="STRING" id="90262.A0A1X2ITR9"/>
<accession>A0A1X2ITR9</accession>
<dbReference type="AlphaFoldDB" id="A0A1X2ITR9"/>
<dbReference type="SUPFAM" id="SSF52172">
    <property type="entry name" value="CheY-like"/>
    <property type="match status" value="1"/>
</dbReference>
<dbReference type="Pfam" id="PF00072">
    <property type="entry name" value="Response_reg"/>
    <property type="match status" value="1"/>
</dbReference>
<feature type="compositionally biased region" description="Low complexity" evidence="10">
    <location>
        <begin position="351"/>
        <end position="366"/>
    </location>
</feature>
<comment type="subcellular location">
    <subcellularLocation>
        <location evidence="1 8">Nucleus</location>
    </subcellularLocation>
</comment>
<evidence type="ECO:0000256" key="9">
    <source>
        <dbReference type="PROSITE-ProRule" id="PRU00169"/>
    </source>
</evidence>
<evidence type="ECO:0000313" key="13">
    <source>
        <dbReference type="Proteomes" id="UP000193560"/>
    </source>
</evidence>
<dbReference type="InterPro" id="IPR000232">
    <property type="entry name" value="HSF_DNA-bd"/>
</dbReference>
<dbReference type="FunFam" id="1.10.10.10:FF:000027">
    <property type="entry name" value="Heat shock transcription factor 1"/>
    <property type="match status" value="1"/>
</dbReference>
<dbReference type="GO" id="GO:0006357">
    <property type="term" value="P:regulation of transcription by RNA polymerase II"/>
    <property type="evidence" value="ECO:0007669"/>
    <property type="project" value="UniProtKB-UniRule"/>
</dbReference>
<evidence type="ECO:0000256" key="6">
    <source>
        <dbReference type="ARBA" id="ARBA00023163"/>
    </source>
</evidence>
<dbReference type="Gene3D" id="3.40.50.2300">
    <property type="match status" value="1"/>
</dbReference>
<evidence type="ECO:0000256" key="8">
    <source>
        <dbReference type="PIRNR" id="PIRNR002595"/>
    </source>
</evidence>
<dbReference type="CDD" id="cd17546">
    <property type="entry name" value="REC_hyHK_CKI1_RcsC-like"/>
    <property type="match status" value="1"/>
</dbReference>
<dbReference type="EMBL" id="MCGE01000004">
    <property type="protein sequence ID" value="ORZ22196.1"/>
    <property type="molecule type" value="Genomic_DNA"/>
</dbReference>
<evidence type="ECO:0000256" key="5">
    <source>
        <dbReference type="ARBA" id="ARBA00023125"/>
    </source>
</evidence>
<keyword evidence="3" id="KW-0902">Two-component regulatory system</keyword>
<dbReference type="InterPro" id="IPR014402">
    <property type="entry name" value="Sig_transdc_resp-reg_Skn7"/>
</dbReference>
<evidence type="ECO:0000259" key="11">
    <source>
        <dbReference type="PROSITE" id="PS50110"/>
    </source>
</evidence>
<keyword evidence="13" id="KW-1185">Reference proteome</keyword>
<dbReference type="PROSITE" id="PS00434">
    <property type="entry name" value="HSF_DOMAIN"/>
    <property type="match status" value="1"/>
</dbReference>
<dbReference type="GO" id="GO:0005634">
    <property type="term" value="C:nucleus"/>
    <property type="evidence" value="ECO:0007669"/>
    <property type="project" value="UniProtKB-SubCell"/>
</dbReference>